<dbReference type="InterPro" id="IPR037033">
    <property type="entry name" value="DNA-dir_RNAP_su2_hyb_sf"/>
</dbReference>
<feature type="domain" description="RNA polymerase Rpb2" evidence="14">
    <location>
        <begin position="365"/>
        <end position="433"/>
    </location>
</feature>
<dbReference type="GO" id="GO:0003677">
    <property type="term" value="F:DNA binding"/>
    <property type="evidence" value="ECO:0007669"/>
    <property type="project" value="UniProtKB-UniRule"/>
</dbReference>
<dbReference type="GO" id="GO:0006351">
    <property type="term" value="P:DNA-templated transcription"/>
    <property type="evidence" value="ECO:0007669"/>
    <property type="project" value="UniProtKB-UniRule"/>
</dbReference>
<comment type="subunit">
    <text evidence="8">The RNAP catalytic core consists of 2 alpha, 1 beta, 1 beta' and 1 omega subunit. When a sigma factor is associated with the core the holoenzyme is formed, which can initiate transcription.</text>
</comment>
<evidence type="ECO:0000256" key="1">
    <source>
        <dbReference type="ARBA" id="ARBA00004026"/>
    </source>
</evidence>
<evidence type="ECO:0000259" key="13">
    <source>
        <dbReference type="Pfam" id="PF04561"/>
    </source>
</evidence>
<dbReference type="Gene3D" id="3.90.1800.10">
    <property type="entry name" value="RNA polymerase alpha subunit dimerisation domain"/>
    <property type="match status" value="1"/>
</dbReference>
<feature type="domain" description="RNA polymerase Rpb2" evidence="12">
    <location>
        <begin position="972"/>
        <end position="1046"/>
    </location>
</feature>
<protein>
    <recommendedName>
        <fullName evidence="8 10">DNA-directed RNA polymerase subunit beta</fullName>
        <shortName evidence="8">RNAP subunit beta</shortName>
        <ecNumber evidence="8 10">2.7.7.6</ecNumber>
    </recommendedName>
    <alternativeName>
        <fullName evidence="8">RNA polymerase subunit beta</fullName>
    </alternativeName>
    <alternativeName>
        <fullName evidence="8">Transcriptase subunit beta</fullName>
    </alternativeName>
</protein>
<dbReference type="InterPro" id="IPR007645">
    <property type="entry name" value="RNA_pol_Rpb2_3"/>
</dbReference>
<dbReference type="GO" id="GO:0003899">
    <property type="term" value="F:DNA-directed RNA polymerase activity"/>
    <property type="evidence" value="ECO:0007669"/>
    <property type="project" value="UniProtKB-UniRule"/>
</dbReference>
<organism evidence="15">
    <name type="scientific">Zygnema circumcarinatum</name>
    <name type="common">Green alga</name>
    <dbReference type="NCBI Taxonomy" id="35869"/>
    <lineage>
        <taxon>Eukaryota</taxon>
        <taxon>Viridiplantae</taxon>
        <taxon>Streptophyta</taxon>
        <taxon>Zygnematophyceae</taxon>
        <taxon>Zygnematophycidae</taxon>
        <taxon>Zygnematales</taxon>
        <taxon>Zygnemataceae</taxon>
        <taxon>Zygnema</taxon>
    </lineage>
</organism>
<evidence type="ECO:0000259" key="14">
    <source>
        <dbReference type="Pfam" id="PF04565"/>
    </source>
</evidence>
<dbReference type="InterPro" id="IPR007121">
    <property type="entry name" value="RNA_pol_bsu_CS"/>
</dbReference>
<dbReference type="CDD" id="cd00653">
    <property type="entry name" value="RNA_pol_B_RPB2"/>
    <property type="match status" value="1"/>
</dbReference>
<keyword evidence="4 8" id="KW-0808">Transferase</keyword>
<keyword evidence="3 8" id="KW-0240">DNA-directed RNA polymerase</keyword>
<dbReference type="NCBIfam" id="NF001616">
    <property type="entry name" value="PRK00405.1"/>
    <property type="match status" value="1"/>
</dbReference>
<evidence type="ECO:0000256" key="9">
    <source>
        <dbReference type="RuleBase" id="RU000434"/>
    </source>
</evidence>
<keyword evidence="15" id="KW-0934">Plastid</keyword>
<dbReference type="Pfam" id="PF00562">
    <property type="entry name" value="RNA_pol_Rpb2_6"/>
    <property type="match status" value="1"/>
</dbReference>
<dbReference type="InterPro" id="IPR007641">
    <property type="entry name" value="RNA_pol_Rpb2_7"/>
</dbReference>
<feature type="domain" description="RNA polymerase Rpb2" evidence="13">
    <location>
        <begin position="130"/>
        <end position="304"/>
    </location>
</feature>
<dbReference type="AlphaFoldDB" id="A0A6N0GXD1"/>
<gene>
    <name evidence="8 15" type="primary">rpoB</name>
</gene>
<dbReference type="PANTHER" id="PTHR20856">
    <property type="entry name" value="DNA-DIRECTED RNA POLYMERASE I SUBUNIT 2"/>
    <property type="match status" value="1"/>
</dbReference>
<evidence type="ECO:0000256" key="10">
    <source>
        <dbReference type="RuleBase" id="RU363031"/>
    </source>
</evidence>
<feature type="domain" description="DNA-directed RNA polymerase subunit 2 hybrid-binding" evidence="11">
    <location>
        <begin position="574"/>
        <end position="970"/>
    </location>
</feature>
<dbReference type="Gene3D" id="2.40.50.100">
    <property type="match status" value="1"/>
</dbReference>
<evidence type="ECO:0000259" key="11">
    <source>
        <dbReference type="Pfam" id="PF00562"/>
    </source>
</evidence>
<comment type="catalytic activity">
    <reaction evidence="7 8 10">
        <text>RNA(n) + a ribonucleoside 5'-triphosphate = RNA(n+1) + diphosphate</text>
        <dbReference type="Rhea" id="RHEA:21248"/>
        <dbReference type="Rhea" id="RHEA-COMP:14527"/>
        <dbReference type="Rhea" id="RHEA-COMP:17342"/>
        <dbReference type="ChEBI" id="CHEBI:33019"/>
        <dbReference type="ChEBI" id="CHEBI:61557"/>
        <dbReference type="ChEBI" id="CHEBI:140395"/>
        <dbReference type="EC" id="2.7.7.6"/>
    </reaction>
</comment>
<dbReference type="Gene3D" id="2.40.50.150">
    <property type="match status" value="1"/>
</dbReference>
<keyword evidence="6 8" id="KW-0804">Transcription</keyword>
<proteinExistence type="inferred from homology"/>
<evidence type="ECO:0000256" key="5">
    <source>
        <dbReference type="ARBA" id="ARBA00022695"/>
    </source>
</evidence>
<dbReference type="InterPro" id="IPR037034">
    <property type="entry name" value="RNA_pol_Rpb2_2_sf"/>
</dbReference>
<dbReference type="Gene3D" id="3.90.1100.10">
    <property type="match status" value="1"/>
</dbReference>
<geneLocation type="plastid" evidence="15"/>
<dbReference type="InterPro" id="IPR007120">
    <property type="entry name" value="DNA-dir_RNAP_su2_dom"/>
</dbReference>
<dbReference type="InterPro" id="IPR007642">
    <property type="entry name" value="RNA_pol_Rpb2_2"/>
</dbReference>
<evidence type="ECO:0000256" key="3">
    <source>
        <dbReference type="ARBA" id="ARBA00022478"/>
    </source>
</evidence>
<evidence type="ECO:0000256" key="4">
    <source>
        <dbReference type="ARBA" id="ARBA00022679"/>
    </source>
</evidence>
<accession>A0A6N0GXD1</accession>
<dbReference type="Pfam" id="PF04560">
    <property type="entry name" value="RNA_pol_Rpb2_7"/>
    <property type="match status" value="1"/>
</dbReference>
<dbReference type="EC" id="2.7.7.6" evidence="8 10"/>
<comment type="function">
    <text evidence="1 8 10">DNA-dependent RNA polymerase catalyzes the transcription of DNA into RNA using the four ribonucleoside triphosphates as substrates.</text>
</comment>
<dbReference type="SUPFAM" id="SSF64484">
    <property type="entry name" value="beta and beta-prime subunits of DNA dependent RNA-polymerase"/>
    <property type="match status" value="1"/>
</dbReference>
<dbReference type="Gene3D" id="2.40.270.10">
    <property type="entry name" value="DNA-directed RNA polymerase, subunit 2, domain 6"/>
    <property type="match status" value="1"/>
</dbReference>
<dbReference type="EMBL" id="MT040697">
    <property type="protein sequence ID" value="QKQ14647.1"/>
    <property type="molecule type" value="Genomic_DNA"/>
</dbReference>
<evidence type="ECO:0000256" key="7">
    <source>
        <dbReference type="ARBA" id="ARBA00048552"/>
    </source>
</evidence>
<evidence type="ECO:0000256" key="8">
    <source>
        <dbReference type="HAMAP-Rule" id="MF_01321"/>
    </source>
</evidence>
<dbReference type="InterPro" id="IPR014724">
    <property type="entry name" value="RNA_pol_RPB2_OB-fold"/>
</dbReference>
<reference evidence="15" key="1">
    <citation type="journal article" date="2020" name="J. Exp. Bot.">
        <title>Zygnema circumcarinatum UTEX 1559 chloroplast and mitochondrial genomes provide insight into land plant evolution.</title>
        <authorList>
            <person name="Orton L.M."/>
            <person name="Fitzek E."/>
            <person name="Feng X."/>
            <person name="Grayburn W.S."/>
            <person name="Mower J.P."/>
            <person name="Liu K."/>
            <person name="Zhang C."/>
            <person name="Duvall M.R."/>
            <person name="Yin Y."/>
        </authorList>
    </citation>
    <scope>NUCLEOTIDE SEQUENCE</scope>
    <source>
        <strain evidence="15">UTEX 1559 mating type +</strain>
    </source>
</reference>
<dbReference type="InterPro" id="IPR015712">
    <property type="entry name" value="DNA-dir_RNA_pol_su2"/>
</dbReference>
<dbReference type="GO" id="GO:0000428">
    <property type="term" value="C:DNA-directed RNA polymerase complex"/>
    <property type="evidence" value="ECO:0007669"/>
    <property type="project" value="UniProtKB-KW"/>
</dbReference>
<dbReference type="Pfam" id="PF04561">
    <property type="entry name" value="RNA_pol_Rpb2_2"/>
    <property type="match status" value="1"/>
</dbReference>
<dbReference type="Gene3D" id="2.30.150.10">
    <property type="entry name" value="DNA-directed RNA polymerase, beta subunit, external 1 domain"/>
    <property type="match status" value="1"/>
</dbReference>
<dbReference type="HAMAP" id="MF_01321">
    <property type="entry name" value="RNApol_bact_RpoB"/>
    <property type="match status" value="1"/>
</dbReference>
<comment type="similarity">
    <text evidence="2 8 9">Belongs to the RNA polymerase beta chain family.</text>
</comment>
<dbReference type="InterPro" id="IPR042107">
    <property type="entry name" value="DNA-dir_RNA_pol_bsu_ext_1_sf"/>
</dbReference>
<evidence type="ECO:0000256" key="2">
    <source>
        <dbReference type="ARBA" id="ARBA00006835"/>
    </source>
</evidence>
<keyword evidence="5 8" id="KW-0548">Nucleotidyltransferase</keyword>
<dbReference type="GO" id="GO:0032549">
    <property type="term" value="F:ribonucleoside binding"/>
    <property type="evidence" value="ECO:0007669"/>
    <property type="project" value="InterPro"/>
</dbReference>
<sequence length="1061" mass="119241">MLSINKSAGMFVLPDFKQIQIESFRYFLTDLLPLELERFGVIKNSNQQLEFKLLGESYRLEVPKFNEREAVYQSATYASNLYAPAYLSDLKHGTIQRQTVFLGSLPLMSATGTFVIRGISRCIVSQLLRSPGIYYTLNVQAIYTATIIGNSGKSFKIELDRQGYLWIRVGRNSKAPLLLLLSALGLKMHCIPQMIKQRTKKLDKLSLCVEDAKIELCKRLKLKQKTTQIELGITDPIYSLFLKPYELGLMGRFNLNKRLNLRVSESETLLRSQDLIVASEYLVQVSNEIGYLDDIDDLKHKRVKWVSDLFSVQLNISLKKLNVAVHVNLHKMETRACRMSLKSIVSSNALATTLFRFVASYQLSQFLDQTNPLSEIVHKRKLSLLGPGGLTPRTARFRVRDIHPSQYGRICPVQTAEGQNAGVVNSFTICAQIGNRGAIKTTLYKVHTNSMQGHIINMLPGEDEYTTIATESCLTVADSLHQVQSIPAQHRREFVTLRWDEIEFRNTLPLHSFSVGVVLIPFLEHDDATRALMGSNMQRQAVPLLKPQNPLVGTGIESQVALDSGTVITSMHECKIHHVDATQIAYVPQNSIEIKYIHLINYERSNNGTCLHQKPIVKCGQTIRKGQLIADGSATLGGELALGKNVLVAYMPWEGYNFEDAVLINERLIYEDVYTSLHIERYEAEARESNQATETITKQIPHLNAHVLRHLDENGVVCVGSWVNTGDVLIGKLTAKQSEGFLHTPESKLLQDILGVQAFATQDSCLKVPPRGEGRVIDVRWVARENHLLGHRKVVHVYILQERKIQVGDKVAGRHGNKGVVSRILSRQDMPYLQDGTPVDMVLSPLGVPSRMNVGQVFECLLGLAGGYLNKHYRIMPFDERYGRESSRKLVFSELHKARHSANFPWLFEPDSPGKTRLFDGRTGEVFNQPVTVGRAYMFKLIHQVDDKIHARSTGPYALVTQQPVRGRSRQGGQRVGEMEVWAFQGFGAACILQELLTTKSDHATARAEAPNAIVTGNLVPKPTTTSDCLRVLIRELRCLGIELDHTTLSQHNMRQQISET</sequence>
<dbReference type="InterPro" id="IPR010243">
    <property type="entry name" value="RNA_pol_bsu_bac"/>
</dbReference>
<name>A0A6N0GXD1_ZYGCR</name>
<comment type="subunit">
    <text evidence="10">In plastids the minimal PEP RNA polymerase catalytic core is composed of four subunits: alpha, beta, beta', and beta''. When a (nuclear-encoded) sigma factor is associated with the core the holoenzyme is formed, which can initiate transcription.</text>
</comment>
<evidence type="ECO:0000313" key="15">
    <source>
        <dbReference type="EMBL" id="QKQ14647.1"/>
    </source>
</evidence>
<dbReference type="Pfam" id="PF04565">
    <property type="entry name" value="RNA_pol_Rpb2_3"/>
    <property type="match status" value="1"/>
</dbReference>
<dbReference type="PROSITE" id="PS01166">
    <property type="entry name" value="RNA_POL_BETA"/>
    <property type="match status" value="1"/>
</dbReference>
<evidence type="ECO:0000256" key="6">
    <source>
        <dbReference type="ARBA" id="ARBA00023163"/>
    </source>
</evidence>
<evidence type="ECO:0000259" key="12">
    <source>
        <dbReference type="Pfam" id="PF04560"/>
    </source>
</evidence>
<dbReference type="Gene3D" id="3.90.1110.10">
    <property type="entry name" value="RNA polymerase Rpb2, domain 2"/>
    <property type="match status" value="1"/>
</dbReference>